<evidence type="ECO:0000313" key="1">
    <source>
        <dbReference type="EMBL" id="CAG8681726.1"/>
    </source>
</evidence>
<protein>
    <submittedName>
        <fullName evidence="1">10930_t:CDS:1</fullName>
    </submittedName>
</protein>
<evidence type="ECO:0000313" key="2">
    <source>
        <dbReference type="Proteomes" id="UP000789860"/>
    </source>
</evidence>
<feature type="non-terminal residue" evidence="1">
    <location>
        <position position="1"/>
    </location>
</feature>
<sequence length="149" mass="17810">ELRLAKINRVMNQIQLGNQITNYMNIMKDILSILWNIIEEFKLRHELAKNTIFNDYFSMLVKNIGLKLRVLRLNALMVIYDKETVDRLVLIRDNLVREEKDYHKELNALEVQLSRYQGVCGEFEQIVQCYSDLNKEIEKVKDDIQRMTM</sequence>
<accession>A0ACA9NXS8</accession>
<organism evidence="1 2">
    <name type="scientific">Scutellospora calospora</name>
    <dbReference type="NCBI Taxonomy" id="85575"/>
    <lineage>
        <taxon>Eukaryota</taxon>
        <taxon>Fungi</taxon>
        <taxon>Fungi incertae sedis</taxon>
        <taxon>Mucoromycota</taxon>
        <taxon>Glomeromycotina</taxon>
        <taxon>Glomeromycetes</taxon>
        <taxon>Diversisporales</taxon>
        <taxon>Gigasporaceae</taxon>
        <taxon>Scutellospora</taxon>
    </lineage>
</organism>
<comment type="caution">
    <text evidence="1">The sequence shown here is derived from an EMBL/GenBank/DDBJ whole genome shotgun (WGS) entry which is preliminary data.</text>
</comment>
<gene>
    <name evidence="1" type="ORF">SCALOS_LOCUS9763</name>
</gene>
<keyword evidence="2" id="KW-1185">Reference proteome</keyword>
<name>A0ACA9NXS8_9GLOM</name>
<dbReference type="Proteomes" id="UP000789860">
    <property type="component" value="Unassembled WGS sequence"/>
</dbReference>
<reference evidence="1" key="1">
    <citation type="submission" date="2021-06" db="EMBL/GenBank/DDBJ databases">
        <authorList>
            <person name="Kallberg Y."/>
            <person name="Tangrot J."/>
            <person name="Rosling A."/>
        </authorList>
    </citation>
    <scope>NUCLEOTIDE SEQUENCE</scope>
    <source>
        <strain evidence="1">AU212A</strain>
    </source>
</reference>
<dbReference type="EMBL" id="CAJVPM010032087">
    <property type="protein sequence ID" value="CAG8681726.1"/>
    <property type="molecule type" value="Genomic_DNA"/>
</dbReference>
<proteinExistence type="predicted"/>